<dbReference type="AlphaFoldDB" id="A0A4R6XKC4"/>
<comment type="caution">
    <text evidence="3">The sequence shown here is derived from an EMBL/GenBank/DDBJ whole genome shotgun (WGS) entry which is preliminary data.</text>
</comment>
<evidence type="ECO:0000259" key="2">
    <source>
        <dbReference type="PROSITE" id="PS51648"/>
    </source>
</evidence>
<dbReference type="PROSITE" id="PS51648">
    <property type="entry name" value="YCGL"/>
    <property type="match status" value="1"/>
</dbReference>
<sequence>MICYVYRSEKKQGAYLYLARGKSLEDVPEELMSTLGSCVQVMQLNLAKRNKLASQNIEQVKENLVAQGYHLQLPPKISTDVINYGA</sequence>
<organism evidence="3 4">
    <name type="scientific">Marinicella litoralis</name>
    <dbReference type="NCBI Taxonomy" id="644220"/>
    <lineage>
        <taxon>Bacteria</taxon>
        <taxon>Pseudomonadati</taxon>
        <taxon>Pseudomonadota</taxon>
        <taxon>Gammaproteobacteria</taxon>
        <taxon>Lysobacterales</taxon>
        <taxon>Marinicellaceae</taxon>
        <taxon>Marinicella</taxon>
    </lineage>
</organism>
<name>A0A4R6XKC4_9GAMM</name>
<dbReference type="PANTHER" id="PTHR38109">
    <property type="entry name" value="PROTEIN YCGL"/>
    <property type="match status" value="1"/>
</dbReference>
<feature type="domain" description="YcgL" evidence="2">
    <location>
        <begin position="1"/>
        <end position="85"/>
    </location>
</feature>
<proteinExistence type="inferred from homology"/>
<gene>
    <name evidence="3" type="ORF">C8D91_2261</name>
</gene>
<dbReference type="EMBL" id="SNZB01000005">
    <property type="protein sequence ID" value="TDR18344.1"/>
    <property type="molecule type" value="Genomic_DNA"/>
</dbReference>
<dbReference type="HAMAP" id="MF_01866">
    <property type="entry name" value="UPF0745"/>
    <property type="match status" value="1"/>
</dbReference>
<accession>A0A4R6XKC4</accession>
<dbReference type="SUPFAM" id="SSF160191">
    <property type="entry name" value="YcgL-like"/>
    <property type="match status" value="1"/>
</dbReference>
<dbReference type="Pfam" id="PF05166">
    <property type="entry name" value="YcgL"/>
    <property type="match status" value="1"/>
</dbReference>
<dbReference type="Proteomes" id="UP000295724">
    <property type="component" value="Unassembled WGS sequence"/>
</dbReference>
<protein>
    <recommendedName>
        <fullName evidence="1">YcgL domain-containing protein C8D91_2261</fullName>
    </recommendedName>
</protein>
<evidence type="ECO:0000313" key="4">
    <source>
        <dbReference type="Proteomes" id="UP000295724"/>
    </source>
</evidence>
<evidence type="ECO:0000256" key="1">
    <source>
        <dbReference type="HAMAP-Rule" id="MF_01866"/>
    </source>
</evidence>
<dbReference type="Gene3D" id="3.10.510.20">
    <property type="entry name" value="YcgL domain"/>
    <property type="match status" value="1"/>
</dbReference>
<evidence type="ECO:0000313" key="3">
    <source>
        <dbReference type="EMBL" id="TDR18344.1"/>
    </source>
</evidence>
<keyword evidence="4" id="KW-1185">Reference proteome</keyword>
<dbReference type="InterPro" id="IPR038068">
    <property type="entry name" value="YcgL-like_sf"/>
</dbReference>
<dbReference type="PANTHER" id="PTHR38109:SF1">
    <property type="entry name" value="PROTEIN YCGL"/>
    <property type="match status" value="1"/>
</dbReference>
<dbReference type="InterPro" id="IPR027354">
    <property type="entry name" value="YcgL_dom"/>
</dbReference>
<reference evidence="3 4" key="1">
    <citation type="submission" date="2019-03" db="EMBL/GenBank/DDBJ databases">
        <title>Genomic Encyclopedia of Type Strains, Phase IV (KMG-IV): sequencing the most valuable type-strain genomes for metagenomic binning, comparative biology and taxonomic classification.</title>
        <authorList>
            <person name="Goeker M."/>
        </authorList>
    </citation>
    <scope>NUCLEOTIDE SEQUENCE [LARGE SCALE GENOMIC DNA]</scope>
    <source>
        <strain evidence="3 4">DSM 25488</strain>
    </source>
</reference>